<accession>A0ABS5K0A1</accession>
<gene>
    <name evidence="3" type="ORF">KEM10_19935</name>
</gene>
<dbReference type="Gene3D" id="3.10.350.10">
    <property type="entry name" value="LysM domain"/>
    <property type="match status" value="5"/>
</dbReference>
<proteinExistence type="predicted"/>
<evidence type="ECO:0000259" key="2">
    <source>
        <dbReference type="PROSITE" id="PS51782"/>
    </source>
</evidence>
<dbReference type="PROSITE" id="PS51782">
    <property type="entry name" value="LYSM"/>
    <property type="match status" value="5"/>
</dbReference>
<protein>
    <submittedName>
        <fullName evidence="3">LysM peptidoglycan-binding domain-containing protein</fullName>
    </submittedName>
</protein>
<dbReference type="InterPro" id="IPR036779">
    <property type="entry name" value="LysM_dom_sf"/>
</dbReference>
<feature type="domain" description="LysM" evidence="2">
    <location>
        <begin position="232"/>
        <end position="276"/>
    </location>
</feature>
<dbReference type="InterPro" id="IPR028082">
    <property type="entry name" value="Peripla_BP_I"/>
</dbReference>
<name>A0ABS5K0A1_9BACT</name>
<dbReference type="SUPFAM" id="SSF54106">
    <property type="entry name" value="LysM domain"/>
    <property type="match status" value="5"/>
</dbReference>
<feature type="domain" description="LysM" evidence="2">
    <location>
        <begin position="165"/>
        <end position="209"/>
    </location>
</feature>
<evidence type="ECO:0000313" key="4">
    <source>
        <dbReference type="Proteomes" id="UP000708576"/>
    </source>
</evidence>
<comment type="caution">
    <text evidence="3">The sequence shown here is derived from an EMBL/GenBank/DDBJ whole genome shotgun (WGS) entry which is preliminary data.</text>
</comment>
<sequence length="784" mass="90554">MKRINYIVLKLSIAMLFVVFTAQAQQYDGMEKIVIDGEVYYLYKVKKSEGLYRISVNYGVSQKELLEANPDAAFGLKEGQLLKIPVISGRNSTKQEIQSTSYIYHTVEQGQTVYFISKKYDVPLKVIYDNNPGSDQTLIKGTIIKIPKELPKEQVTEENENENYIIHIVQPKETMYALSKTYNVSIPKIIESNPALKSGILEIGSSIRIPQEAKEVAVVKNEKQELEDDMYIYHSIEEGETLYSIAQHYNAKPNDVVEANPSADASDLKLGYLVRVPKASIKASKEEVEKGDNLFIYHKVKRKETLFAISRKYNVDVEIIKSVNSDKDLTRLRKGDKIKVPNRYWFKAIHEKEEELAEDAAKEREEVMDLTELDCNSYDYYLEKQTLKVAIMLPFNVEATLKANIIEEEDDEGEITEREREEKVVSRYSKVFVEFYQGALLGLEKLKEQGVNVEMFVYDTAPDSNKVKSILSNAEMPYMNLIIGPAYPQHLSFVSDFSKEHSIPMVYPFSTINHELTDNIHMFQAMPIDTLLFDKMADKMLESSVGKRIVIIRTEDAKSEFENKFSELIRNKVYWESFKEGVVPDFVEYKFKQDDLASLEKMFAKDKANTVIVPSIEEAQVNRIITTIKGAQSKTKADVTLWGLPEWLKYQTINPEDIHSLKGHMFSYYSVDYENKESSELISEYRKWFRTEPMAISPYFQNANVTSNISRYSLWGFDITYYFLSALKEYGKNFEYCISKHHPYAVQSPLNFERTSNWGGYYNSGLYLLKFDPDYSLKVEQVNK</sequence>
<organism evidence="3 4">
    <name type="scientific">Carboxylicivirga linearis</name>
    <dbReference type="NCBI Taxonomy" id="1628157"/>
    <lineage>
        <taxon>Bacteria</taxon>
        <taxon>Pseudomonadati</taxon>
        <taxon>Bacteroidota</taxon>
        <taxon>Bacteroidia</taxon>
        <taxon>Marinilabiliales</taxon>
        <taxon>Marinilabiliaceae</taxon>
        <taxon>Carboxylicivirga</taxon>
    </lineage>
</organism>
<dbReference type="PANTHER" id="PTHR33734:SF22">
    <property type="entry name" value="MEMBRANE-BOUND LYTIC MUREIN TRANSGLYCOSYLASE D"/>
    <property type="match status" value="1"/>
</dbReference>
<dbReference type="InterPro" id="IPR018392">
    <property type="entry name" value="LysM"/>
</dbReference>
<dbReference type="CDD" id="cd00118">
    <property type="entry name" value="LysM"/>
    <property type="match status" value="5"/>
</dbReference>
<keyword evidence="4" id="KW-1185">Reference proteome</keyword>
<feature type="chain" id="PRO_5046386138" evidence="1">
    <location>
        <begin position="25"/>
        <end position="784"/>
    </location>
</feature>
<feature type="domain" description="LysM" evidence="2">
    <location>
        <begin position="103"/>
        <end position="146"/>
    </location>
</feature>
<dbReference type="Gene3D" id="3.40.50.2300">
    <property type="match status" value="2"/>
</dbReference>
<feature type="signal peptide" evidence="1">
    <location>
        <begin position="1"/>
        <end position="24"/>
    </location>
</feature>
<dbReference type="RefSeq" id="WP_212218665.1">
    <property type="nucleotide sequence ID" value="NZ_JAGUCO010000025.1"/>
</dbReference>
<dbReference type="SUPFAM" id="SSF53822">
    <property type="entry name" value="Periplasmic binding protein-like I"/>
    <property type="match status" value="1"/>
</dbReference>
<evidence type="ECO:0000313" key="3">
    <source>
        <dbReference type="EMBL" id="MBS2100566.1"/>
    </source>
</evidence>
<dbReference type="PANTHER" id="PTHR33734">
    <property type="entry name" value="LYSM DOMAIN-CONTAINING GPI-ANCHORED PROTEIN 2"/>
    <property type="match status" value="1"/>
</dbReference>
<dbReference type="SMART" id="SM00257">
    <property type="entry name" value="LysM"/>
    <property type="match status" value="5"/>
</dbReference>
<evidence type="ECO:0000256" key="1">
    <source>
        <dbReference type="SAM" id="SignalP"/>
    </source>
</evidence>
<dbReference type="Pfam" id="PF01476">
    <property type="entry name" value="LysM"/>
    <property type="match status" value="5"/>
</dbReference>
<keyword evidence="1" id="KW-0732">Signal</keyword>
<feature type="domain" description="LysM" evidence="2">
    <location>
        <begin position="296"/>
        <end position="340"/>
    </location>
</feature>
<dbReference type="Proteomes" id="UP000708576">
    <property type="component" value="Unassembled WGS sequence"/>
</dbReference>
<dbReference type="EMBL" id="JAGUCO010000025">
    <property type="protein sequence ID" value="MBS2100566.1"/>
    <property type="molecule type" value="Genomic_DNA"/>
</dbReference>
<reference evidence="3 4" key="1">
    <citation type="journal article" date="2015" name="Int. J. Syst. Evol. Microbiol.">
        <title>Carboxylicivirga linearis sp. nov., isolated from a sea cucumber culture pond.</title>
        <authorList>
            <person name="Wang F.Q."/>
            <person name="Zhou Y.X."/>
            <person name="Lin X.Z."/>
            <person name="Chen G.J."/>
            <person name="Du Z.J."/>
        </authorList>
    </citation>
    <scope>NUCLEOTIDE SEQUENCE [LARGE SCALE GENOMIC DNA]</scope>
    <source>
        <strain evidence="3 4">FB218</strain>
    </source>
</reference>
<feature type="domain" description="LysM" evidence="2">
    <location>
        <begin position="41"/>
        <end position="84"/>
    </location>
</feature>